<dbReference type="EMBL" id="CAJMWY010000036">
    <property type="protein sequence ID" value="CAE6411307.1"/>
    <property type="molecule type" value="Genomic_DNA"/>
</dbReference>
<keyword evidence="5 9" id="KW-0479">Metal-binding</keyword>
<comment type="caution">
    <text evidence="12">The sequence shown here is derived from an EMBL/GenBank/DDBJ whole genome shotgun (WGS) entry which is preliminary data.</text>
</comment>
<dbReference type="GO" id="GO:0016705">
    <property type="term" value="F:oxidoreductase activity, acting on paired donors, with incorporation or reduction of molecular oxygen"/>
    <property type="evidence" value="ECO:0007669"/>
    <property type="project" value="InterPro"/>
</dbReference>
<dbReference type="InterPro" id="IPR036396">
    <property type="entry name" value="Cyt_P450_sf"/>
</dbReference>
<name>A0A8H2WYB5_9AGAM</name>
<dbReference type="Gene3D" id="1.10.630.10">
    <property type="entry name" value="Cytochrome P450"/>
    <property type="match status" value="1"/>
</dbReference>
<evidence type="ECO:0000256" key="1">
    <source>
        <dbReference type="ARBA" id="ARBA00001971"/>
    </source>
</evidence>
<dbReference type="PRINTS" id="PR00463">
    <property type="entry name" value="EP450I"/>
</dbReference>
<feature type="transmembrane region" description="Helical" evidence="11">
    <location>
        <begin position="6"/>
        <end position="22"/>
    </location>
</feature>
<comment type="cofactor">
    <cofactor evidence="1 9">
        <name>heme</name>
        <dbReference type="ChEBI" id="CHEBI:30413"/>
    </cofactor>
</comment>
<evidence type="ECO:0008006" key="14">
    <source>
        <dbReference type="Google" id="ProtNLM"/>
    </source>
</evidence>
<evidence type="ECO:0000256" key="6">
    <source>
        <dbReference type="ARBA" id="ARBA00023002"/>
    </source>
</evidence>
<accession>A0A8H2WYB5</accession>
<dbReference type="AlphaFoldDB" id="A0A8H2WYB5"/>
<evidence type="ECO:0000256" key="10">
    <source>
        <dbReference type="RuleBase" id="RU000461"/>
    </source>
</evidence>
<evidence type="ECO:0000256" key="11">
    <source>
        <dbReference type="SAM" id="Phobius"/>
    </source>
</evidence>
<dbReference type="PROSITE" id="PS00086">
    <property type="entry name" value="CYTOCHROME_P450"/>
    <property type="match status" value="1"/>
</dbReference>
<evidence type="ECO:0000313" key="13">
    <source>
        <dbReference type="Proteomes" id="UP000663861"/>
    </source>
</evidence>
<evidence type="ECO:0000256" key="2">
    <source>
        <dbReference type="ARBA" id="ARBA00005179"/>
    </source>
</evidence>
<dbReference type="Proteomes" id="UP000663861">
    <property type="component" value="Unassembled WGS sequence"/>
</dbReference>
<dbReference type="Pfam" id="PF00067">
    <property type="entry name" value="p450"/>
    <property type="match status" value="2"/>
</dbReference>
<dbReference type="PANTHER" id="PTHR46300:SF7">
    <property type="entry name" value="P450, PUTATIVE (EUROFUNG)-RELATED"/>
    <property type="match status" value="1"/>
</dbReference>
<keyword evidence="11" id="KW-1133">Transmembrane helix</keyword>
<feature type="binding site" description="axial binding residue" evidence="9">
    <location>
        <position position="440"/>
    </location>
    <ligand>
        <name>heme</name>
        <dbReference type="ChEBI" id="CHEBI:30413"/>
    </ligand>
    <ligandPart>
        <name>Fe</name>
        <dbReference type="ChEBI" id="CHEBI:18248"/>
    </ligandPart>
</feature>
<dbReference type="SUPFAM" id="SSF48264">
    <property type="entry name" value="Cytochrome P450"/>
    <property type="match status" value="1"/>
</dbReference>
<sequence>MVDVQVGLYAMGSLALLSYYWIRRRSNIRRPPSPLSLPLVADIFFLEILGHKLLVLNSIEAASEILDKRSALYSDRPIIPMVTDPALMGWSKLVSMVGYNDLWRHYRRIMNNWLNVRAVGQFNDLQERQARLLLQRLLNATDHVEPFKRVKDEFFFAMASSMFRLAYGYELQGPHDVFSGRHNKRRKTLCWQACKRVSFFVNIFPLLVYVPDWFPGAGWKRTAREWRIQQEKAKTEPYEWAKAQVANGTNQPSLLAPLLQGHQLLSGLSAAESDERLKEVGIMMFGGGTDTSSYFFVNLVAAMVLNPHVQARAQDELDTVLGPAVLPSVSDKERLPYITNLIDEVLRLYPVLPLGEHRWNGRCGDAYLILPLLVSDEIFGEFLIGGLYPTVTYLRFIHPANRAIGRDSRYYKDPELFNPDRYLDPDVPRPPAFGWGRRKCPGIHFAETSMFITTALLLAAFTFSKKRDRNGQEVIPQIEPERNSFTLELKAFDFEFKPRSDKHHQLILGAIDE</sequence>
<keyword evidence="11" id="KW-0472">Membrane</keyword>
<protein>
    <recommendedName>
        <fullName evidence="14">O-methylsterigmatocystin oxidoreductase</fullName>
    </recommendedName>
</protein>
<proteinExistence type="inferred from homology"/>
<dbReference type="InterPro" id="IPR017972">
    <property type="entry name" value="Cyt_P450_CS"/>
</dbReference>
<evidence type="ECO:0000256" key="5">
    <source>
        <dbReference type="ARBA" id="ARBA00022723"/>
    </source>
</evidence>
<evidence type="ECO:0000256" key="3">
    <source>
        <dbReference type="ARBA" id="ARBA00010617"/>
    </source>
</evidence>
<dbReference type="GO" id="GO:0004497">
    <property type="term" value="F:monooxygenase activity"/>
    <property type="evidence" value="ECO:0007669"/>
    <property type="project" value="UniProtKB-KW"/>
</dbReference>
<keyword evidence="11" id="KW-0812">Transmembrane</keyword>
<keyword evidence="4 9" id="KW-0349">Heme</keyword>
<evidence type="ECO:0000313" key="12">
    <source>
        <dbReference type="EMBL" id="CAE6411307.1"/>
    </source>
</evidence>
<dbReference type="PANTHER" id="PTHR46300">
    <property type="entry name" value="P450, PUTATIVE (EUROFUNG)-RELATED-RELATED"/>
    <property type="match status" value="1"/>
</dbReference>
<dbReference type="GO" id="GO:0005506">
    <property type="term" value="F:iron ion binding"/>
    <property type="evidence" value="ECO:0007669"/>
    <property type="project" value="InterPro"/>
</dbReference>
<reference evidence="12" key="1">
    <citation type="submission" date="2021-01" db="EMBL/GenBank/DDBJ databases">
        <authorList>
            <person name="Kaushik A."/>
        </authorList>
    </citation>
    <scope>NUCLEOTIDE SEQUENCE</scope>
    <source>
        <strain evidence="12">AG4-RS23</strain>
    </source>
</reference>
<evidence type="ECO:0000256" key="4">
    <source>
        <dbReference type="ARBA" id="ARBA00022617"/>
    </source>
</evidence>
<evidence type="ECO:0000256" key="7">
    <source>
        <dbReference type="ARBA" id="ARBA00023004"/>
    </source>
</evidence>
<gene>
    <name evidence="12" type="ORF">RDB_LOCUS2185</name>
</gene>
<dbReference type="InterPro" id="IPR050364">
    <property type="entry name" value="Cytochrome_P450_fung"/>
</dbReference>
<dbReference type="PRINTS" id="PR00385">
    <property type="entry name" value="P450"/>
</dbReference>
<dbReference type="InterPro" id="IPR001128">
    <property type="entry name" value="Cyt_P450"/>
</dbReference>
<dbReference type="InterPro" id="IPR002401">
    <property type="entry name" value="Cyt_P450_E_grp-I"/>
</dbReference>
<evidence type="ECO:0000256" key="8">
    <source>
        <dbReference type="ARBA" id="ARBA00023033"/>
    </source>
</evidence>
<comment type="pathway">
    <text evidence="2">Secondary metabolite biosynthesis.</text>
</comment>
<evidence type="ECO:0000256" key="9">
    <source>
        <dbReference type="PIRSR" id="PIRSR602401-1"/>
    </source>
</evidence>
<comment type="similarity">
    <text evidence="3 10">Belongs to the cytochrome P450 family.</text>
</comment>
<dbReference type="GO" id="GO:0020037">
    <property type="term" value="F:heme binding"/>
    <property type="evidence" value="ECO:0007669"/>
    <property type="project" value="InterPro"/>
</dbReference>
<keyword evidence="8 10" id="KW-0503">Monooxygenase</keyword>
<organism evidence="12 13">
    <name type="scientific">Rhizoctonia solani</name>
    <dbReference type="NCBI Taxonomy" id="456999"/>
    <lineage>
        <taxon>Eukaryota</taxon>
        <taxon>Fungi</taxon>
        <taxon>Dikarya</taxon>
        <taxon>Basidiomycota</taxon>
        <taxon>Agaricomycotina</taxon>
        <taxon>Agaricomycetes</taxon>
        <taxon>Cantharellales</taxon>
        <taxon>Ceratobasidiaceae</taxon>
        <taxon>Rhizoctonia</taxon>
    </lineage>
</organism>
<keyword evidence="7 9" id="KW-0408">Iron</keyword>
<dbReference type="OrthoDB" id="5894at2759"/>
<keyword evidence="6 10" id="KW-0560">Oxidoreductase</keyword>